<evidence type="ECO:0000313" key="7">
    <source>
        <dbReference type="Proteomes" id="UP001221142"/>
    </source>
</evidence>
<dbReference type="InterPro" id="IPR009071">
    <property type="entry name" value="HMG_box_dom"/>
</dbReference>
<evidence type="ECO:0000256" key="2">
    <source>
        <dbReference type="ARBA" id="ARBA00023242"/>
    </source>
</evidence>
<dbReference type="Gene3D" id="1.10.30.10">
    <property type="entry name" value="High mobility group box domain"/>
    <property type="match status" value="1"/>
</dbReference>
<evidence type="ECO:0000256" key="4">
    <source>
        <dbReference type="SAM" id="MobiDB-lite"/>
    </source>
</evidence>
<protein>
    <submittedName>
        <fullName evidence="6">High mobility group box domain-containing protein</fullName>
    </submittedName>
</protein>
<keyword evidence="1 3" id="KW-0238">DNA-binding</keyword>
<dbReference type="Pfam" id="PF00505">
    <property type="entry name" value="HMG_box"/>
    <property type="match status" value="1"/>
</dbReference>
<evidence type="ECO:0000256" key="3">
    <source>
        <dbReference type="PROSITE-ProRule" id="PRU00267"/>
    </source>
</evidence>
<dbReference type="GO" id="GO:0000978">
    <property type="term" value="F:RNA polymerase II cis-regulatory region sequence-specific DNA binding"/>
    <property type="evidence" value="ECO:0007669"/>
    <property type="project" value="TreeGrafter"/>
</dbReference>
<evidence type="ECO:0000256" key="1">
    <source>
        <dbReference type="ARBA" id="ARBA00023125"/>
    </source>
</evidence>
<name>A0AAD7BTF7_9AGAR</name>
<reference evidence="6" key="1">
    <citation type="submission" date="2023-03" db="EMBL/GenBank/DDBJ databases">
        <title>Massive genome expansion in bonnet fungi (Mycena s.s.) driven by repeated elements and novel gene families across ecological guilds.</title>
        <authorList>
            <consortium name="Lawrence Berkeley National Laboratory"/>
            <person name="Harder C.B."/>
            <person name="Miyauchi S."/>
            <person name="Viragh M."/>
            <person name="Kuo A."/>
            <person name="Thoen E."/>
            <person name="Andreopoulos B."/>
            <person name="Lu D."/>
            <person name="Skrede I."/>
            <person name="Drula E."/>
            <person name="Henrissat B."/>
            <person name="Morin E."/>
            <person name="Kohler A."/>
            <person name="Barry K."/>
            <person name="LaButti K."/>
            <person name="Morin E."/>
            <person name="Salamov A."/>
            <person name="Lipzen A."/>
            <person name="Mereny Z."/>
            <person name="Hegedus B."/>
            <person name="Baldrian P."/>
            <person name="Stursova M."/>
            <person name="Weitz H."/>
            <person name="Taylor A."/>
            <person name="Grigoriev I.V."/>
            <person name="Nagy L.G."/>
            <person name="Martin F."/>
            <person name="Kauserud H."/>
        </authorList>
    </citation>
    <scope>NUCLEOTIDE SEQUENCE</scope>
    <source>
        <strain evidence="6">9284</strain>
    </source>
</reference>
<dbReference type="SUPFAM" id="SSF47095">
    <property type="entry name" value="HMG-box"/>
    <property type="match status" value="1"/>
</dbReference>
<dbReference type="AlphaFoldDB" id="A0AAD7BTF7"/>
<dbReference type="PANTHER" id="PTHR45789">
    <property type="entry name" value="FI18025P1"/>
    <property type="match status" value="1"/>
</dbReference>
<organism evidence="6 7">
    <name type="scientific">Roridomyces roridus</name>
    <dbReference type="NCBI Taxonomy" id="1738132"/>
    <lineage>
        <taxon>Eukaryota</taxon>
        <taxon>Fungi</taxon>
        <taxon>Dikarya</taxon>
        <taxon>Basidiomycota</taxon>
        <taxon>Agaricomycotina</taxon>
        <taxon>Agaricomycetes</taxon>
        <taxon>Agaricomycetidae</taxon>
        <taxon>Agaricales</taxon>
        <taxon>Marasmiineae</taxon>
        <taxon>Mycenaceae</taxon>
        <taxon>Roridomyces</taxon>
    </lineage>
</organism>
<keyword evidence="2 3" id="KW-0539">Nucleus</keyword>
<gene>
    <name evidence="6" type="ORF">FB45DRAFT_915465</name>
</gene>
<feature type="region of interest" description="Disordered" evidence="4">
    <location>
        <begin position="25"/>
        <end position="66"/>
    </location>
</feature>
<dbReference type="EMBL" id="JARKIF010000009">
    <property type="protein sequence ID" value="KAJ7630426.1"/>
    <property type="molecule type" value="Genomic_DNA"/>
</dbReference>
<dbReference type="CDD" id="cd01389">
    <property type="entry name" value="HMG-box_ROX1-like"/>
    <property type="match status" value="1"/>
</dbReference>
<comment type="caution">
    <text evidence="6">The sequence shown here is derived from an EMBL/GenBank/DDBJ whole genome shotgun (WGS) entry which is preliminary data.</text>
</comment>
<proteinExistence type="predicted"/>
<dbReference type="InterPro" id="IPR051356">
    <property type="entry name" value="SOX/SOX-like_TF"/>
</dbReference>
<dbReference type="GO" id="GO:0005634">
    <property type="term" value="C:nucleus"/>
    <property type="evidence" value="ECO:0007669"/>
    <property type="project" value="UniProtKB-UniRule"/>
</dbReference>
<dbReference type="Proteomes" id="UP001221142">
    <property type="component" value="Unassembled WGS sequence"/>
</dbReference>
<dbReference type="PANTHER" id="PTHR45789:SF2">
    <property type="entry name" value="FI18025P1"/>
    <property type="match status" value="1"/>
</dbReference>
<evidence type="ECO:0000313" key="6">
    <source>
        <dbReference type="EMBL" id="KAJ7630426.1"/>
    </source>
</evidence>
<evidence type="ECO:0000259" key="5">
    <source>
        <dbReference type="PROSITE" id="PS50118"/>
    </source>
</evidence>
<dbReference type="SMART" id="SM00398">
    <property type="entry name" value="HMG"/>
    <property type="match status" value="1"/>
</dbReference>
<dbReference type="InterPro" id="IPR036910">
    <property type="entry name" value="HMG_box_dom_sf"/>
</dbReference>
<accession>A0AAD7BTF7</accession>
<feature type="DNA-binding region" description="HMG box" evidence="3">
    <location>
        <begin position="68"/>
        <end position="137"/>
    </location>
</feature>
<dbReference type="GO" id="GO:0000981">
    <property type="term" value="F:DNA-binding transcription factor activity, RNA polymerase II-specific"/>
    <property type="evidence" value="ECO:0007669"/>
    <property type="project" value="TreeGrafter"/>
</dbReference>
<feature type="domain" description="HMG box" evidence="5">
    <location>
        <begin position="68"/>
        <end position="137"/>
    </location>
</feature>
<dbReference type="PROSITE" id="PS50118">
    <property type="entry name" value="HMG_BOX_2"/>
    <property type="match status" value="1"/>
</dbReference>
<keyword evidence="7" id="KW-1185">Reference proteome</keyword>
<feature type="compositionally biased region" description="Basic residues" evidence="4">
    <location>
        <begin position="50"/>
        <end position="62"/>
    </location>
</feature>
<sequence>MDAQLINFHSSQSPYQPAWAVPAAMTPSYTPAPSPPESCYSTDSEPKETTKKRRPARPTRRVRPADYVPRPSNAFMIFRSEFCARRRVSPNIEDDHRIISRIVGHLWRDMSDAEKQPFHVKAELEKEEHRRLYPNYRFNPIVRTSKPVKRKVQRNGPEDLERCREMAELLKAGKQGDELEEAVRIRHLEKTVTPTTESAPPLPHVPLEQLDFQPAMLSWQPTIDPAAFLVPVQQLDPALWPYTYMPSLYDVAALERPNDTFSQ</sequence>